<comment type="caution">
    <text evidence="2">The sequence shown here is derived from an EMBL/GenBank/DDBJ whole genome shotgun (WGS) entry which is preliminary data.</text>
</comment>
<evidence type="ECO:0000313" key="3">
    <source>
        <dbReference type="Proteomes" id="UP000322530"/>
    </source>
</evidence>
<accession>A0A5A5TJQ1</accession>
<dbReference type="Proteomes" id="UP000322530">
    <property type="component" value="Unassembled WGS sequence"/>
</dbReference>
<dbReference type="AlphaFoldDB" id="A0A5A5TJQ1"/>
<protein>
    <submittedName>
        <fullName evidence="2">Uncharacterized protein</fullName>
    </submittedName>
</protein>
<name>A0A5A5TJQ1_9CHLR</name>
<sequence length="95" mass="10210">MVRDQKKNKASQVSVKGVKATTKQTPVAQNKSVVIPQKNSSVATTQPQWPTWPTSQPGPRAKVAPAGTQSFNAYRPEQVSSVADSKLVGTIVNHQ</sequence>
<proteinExistence type="predicted"/>
<feature type="compositionally biased region" description="Low complexity" evidence="1">
    <location>
        <begin position="44"/>
        <end position="57"/>
    </location>
</feature>
<organism evidence="2 3">
    <name type="scientific">Dictyobacter arantiisoli</name>
    <dbReference type="NCBI Taxonomy" id="2014874"/>
    <lineage>
        <taxon>Bacteria</taxon>
        <taxon>Bacillati</taxon>
        <taxon>Chloroflexota</taxon>
        <taxon>Ktedonobacteria</taxon>
        <taxon>Ktedonobacterales</taxon>
        <taxon>Dictyobacteraceae</taxon>
        <taxon>Dictyobacter</taxon>
    </lineage>
</organism>
<evidence type="ECO:0000256" key="1">
    <source>
        <dbReference type="SAM" id="MobiDB-lite"/>
    </source>
</evidence>
<feature type="compositionally biased region" description="Polar residues" evidence="1">
    <location>
        <begin position="21"/>
        <end position="43"/>
    </location>
</feature>
<evidence type="ECO:0000313" key="2">
    <source>
        <dbReference type="EMBL" id="GCF11830.1"/>
    </source>
</evidence>
<keyword evidence="3" id="KW-1185">Reference proteome</keyword>
<feature type="region of interest" description="Disordered" evidence="1">
    <location>
        <begin position="1"/>
        <end position="65"/>
    </location>
</feature>
<gene>
    <name evidence="2" type="ORF">KDI_53940</name>
</gene>
<reference evidence="2 3" key="1">
    <citation type="submission" date="2019-01" db="EMBL/GenBank/DDBJ databases">
        <title>Draft genome sequence of Dictyobacter sp. Uno17.</title>
        <authorList>
            <person name="Wang C.M."/>
            <person name="Zheng Y."/>
            <person name="Sakai Y."/>
            <person name="Abe K."/>
            <person name="Yokota A."/>
            <person name="Yabe S."/>
        </authorList>
    </citation>
    <scope>NUCLEOTIDE SEQUENCE [LARGE SCALE GENOMIC DNA]</scope>
    <source>
        <strain evidence="2 3">Uno17</strain>
    </source>
</reference>
<dbReference type="RefSeq" id="WP_149404625.1">
    <property type="nucleotide sequence ID" value="NZ_BIXY01000152.1"/>
</dbReference>
<dbReference type="EMBL" id="BIXY01000152">
    <property type="protein sequence ID" value="GCF11830.1"/>
    <property type="molecule type" value="Genomic_DNA"/>
</dbReference>